<name>A0AAD5N3R4_PARTN</name>
<sequence>MVYTGDSAVSARIPGIATSREGAQGFVTRLVMQTVFDVLERQGRNALLPEAVISTILGQLSITITYEPMQCQKAVSNVAVDMVKMNEANCVIVGNTVTGVCINTMDNDQACTHMNARITPVPTNHTSISGTLVTTNIIMANWPRTMWQTVVNRALRMLASSSFGSHFFSATGTVGGN</sequence>
<dbReference type="Proteomes" id="UP001196413">
    <property type="component" value="Unassembled WGS sequence"/>
</dbReference>
<reference evidence="1" key="1">
    <citation type="submission" date="2021-06" db="EMBL/GenBank/DDBJ databases">
        <title>Parelaphostrongylus tenuis whole genome reference sequence.</title>
        <authorList>
            <person name="Garwood T.J."/>
            <person name="Larsen P.A."/>
            <person name="Fountain-Jones N.M."/>
            <person name="Garbe J.R."/>
            <person name="Macchietto M.G."/>
            <person name="Kania S.A."/>
            <person name="Gerhold R.W."/>
            <person name="Richards J.E."/>
            <person name="Wolf T.M."/>
        </authorList>
    </citation>
    <scope>NUCLEOTIDE SEQUENCE</scope>
    <source>
        <strain evidence="1">MNPRO001-30</strain>
        <tissue evidence="1">Meninges</tissue>
    </source>
</reference>
<proteinExistence type="predicted"/>
<accession>A0AAD5N3R4</accession>
<dbReference type="AlphaFoldDB" id="A0AAD5N3R4"/>
<gene>
    <name evidence="1" type="ORF">KIN20_020935</name>
</gene>
<protein>
    <submittedName>
        <fullName evidence="1">Uncharacterized protein</fullName>
    </submittedName>
</protein>
<comment type="caution">
    <text evidence="1">The sequence shown here is derived from an EMBL/GenBank/DDBJ whole genome shotgun (WGS) entry which is preliminary data.</text>
</comment>
<organism evidence="1 2">
    <name type="scientific">Parelaphostrongylus tenuis</name>
    <name type="common">Meningeal worm</name>
    <dbReference type="NCBI Taxonomy" id="148309"/>
    <lineage>
        <taxon>Eukaryota</taxon>
        <taxon>Metazoa</taxon>
        <taxon>Ecdysozoa</taxon>
        <taxon>Nematoda</taxon>
        <taxon>Chromadorea</taxon>
        <taxon>Rhabditida</taxon>
        <taxon>Rhabditina</taxon>
        <taxon>Rhabditomorpha</taxon>
        <taxon>Strongyloidea</taxon>
        <taxon>Metastrongylidae</taxon>
        <taxon>Parelaphostrongylus</taxon>
    </lineage>
</organism>
<dbReference type="EMBL" id="JAHQIW010004248">
    <property type="protein sequence ID" value="KAJ1361641.1"/>
    <property type="molecule type" value="Genomic_DNA"/>
</dbReference>
<evidence type="ECO:0000313" key="1">
    <source>
        <dbReference type="EMBL" id="KAJ1361641.1"/>
    </source>
</evidence>
<evidence type="ECO:0000313" key="2">
    <source>
        <dbReference type="Proteomes" id="UP001196413"/>
    </source>
</evidence>
<keyword evidence="2" id="KW-1185">Reference proteome</keyword>